<gene>
    <name evidence="2" type="ORF">PZA18_19000</name>
</gene>
<reference evidence="2" key="1">
    <citation type="submission" date="2023-03" db="EMBL/GenBank/DDBJ databases">
        <title>Chitinimonas shenzhenensis gen. nov., sp. nov., a novel member of family Burkholderiaceae isolated from activated sludge collected in Shen Zhen, China.</title>
        <authorList>
            <person name="Wang X."/>
        </authorList>
    </citation>
    <scope>NUCLEOTIDE SEQUENCE</scope>
    <source>
        <strain evidence="2">DQS-5</strain>
    </source>
</reference>
<evidence type="ECO:0000313" key="2">
    <source>
        <dbReference type="EMBL" id="MDK2126135.1"/>
    </source>
</evidence>
<sequence length="179" mass="19490">MKSDAAILTLALALSATSAVAEGGVFMSKQESLYCAKAEMVVESDCQLTTDTSRQCKRQTLTLHPEASREALPLPHDGRLVKKKMLGNTAVLDGFVTGWSCLKAKDGKQYFLLAYTCSFGEERGACAGESKEWTRLFAPDGRPLSAGLKRQDKRYDALYRKLGLTAVMEAGVTLQGLNF</sequence>
<protein>
    <submittedName>
        <fullName evidence="2">Uncharacterized protein</fullName>
    </submittedName>
</protein>
<feature type="signal peptide" evidence="1">
    <location>
        <begin position="1"/>
        <end position="21"/>
    </location>
</feature>
<keyword evidence="1" id="KW-0732">Signal</keyword>
<feature type="chain" id="PRO_5046233821" evidence="1">
    <location>
        <begin position="22"/>
        <end position="179"/>
    </location>
</feature>
<accession>A0ABT7E1E2</accession>
<keyword evidence="3" id="KW-1185">Reference proteome</keyword>
<evidence type="ECO:0000256" key="1">
    <source>
        <dbReference type="SAM" id="SignalP"/>
    </source>
</evidence>
<dbReference type="RefSeq" id="WP_284102450.1">
    <property type="nucleotide sequence ID" value="NZ_JARRAF010000032.1"/>
</dbReference>
<name>A0ABT7E1E2_9NEIS</name>
<comment type="caution">
    <text evidence="2">The sequence shown here is derived from an EMBL/GenBank/DDBJ whole genome shotgun (WGS) entry which is preliminary data.</text>
</comment>
<dbReference type="Proteomes" id="UP001172778">
    <property type="component" value="Unassembled WGS sequence"/>
</dbReference>
<evidence type="ECO:0000313" key="3">
    <source>
        <dbReference type="Proteomes" id="UP001172778"/>
    </source>
</evidence>
<proteinExistence type="predicted"/>
<organism evidence="2 3">
    <name type="scientific">Parachitinimonas caeni</name>
    <dbReference type="NCBI Taxonomy" id="3031301"/>
    <lineage>
        <taxon>Bacteria</taxon>
        <taxon>Pseudomonadati</taxon>
        <taxon>Pseudomonadota</taxon>
        <taxon>Betaproteobacteria</taxon>
        <taxon>Neisseriales</taxon>
        <taxon>Chitinibacteraceae</taxon>
        <taxon>Parachitinimonas</taxon>
    </lineage>
</organism>
<dbReference type="EMBL" id="JARRAF010000032">
    <property type="protein sequence ID" value="MDK2126135.1"/>
    <property type="molecule type" value="Genomic_DNA"/>
</dbReference>